<comment type="caution">
    <text evidence="1">The sequence shown here is derived from an EMBL/GenBank/DDBJ whole genome shotgun (WGS) entry which is preliminary data.</text>
</comment>
<gene>
    <name evidence="1" type="ORF">ALQ86_102251</name>
</gene>
<dbReference type="AlphaFoldDB" id="A0A3M3AND1"/>
<evidence type="ECO:0000313" key="1">
    <source>
        <dbReference type="EMBL" id="RMM02005.1"/>
    </source>
</evidence>
<accession>A0A3M3AND1</accession>
<dbReference type="Proteomes" id="UP000272627">
    <property type="component" value="Unassembled WGS sequence"/>
</dbReference>
<protein>
    <submittedName>
        <fullName evidence="1">Uncharacterized protein</fullName>
    </submittedName>
</protein>
<sequence length="418" mass="45564">MSAKLKTQPVTQAVIPGAQRSKRGAQHLSAGERIVGQVGERIKALCLTAQRLGQYLARQMRVSHAVSAATLRVIDVVAKPANLRQARQGQQKVAGPCVVDLHILELWKRLEHLRPDNGFDVGGISGTVDHAAAEDQALVGAEAVVIQQVIAVLDAVILRQKCSGQFIAQRLCGDHLSATRHRLGSQLRNQVAQIGVAGHDDEFRADLALRRMDHRAGTALDANGRRLLVNRAAQGLDRGRFTQRQIERVNMAAGHVQQPADILITGNHFVDPALVHQLKAGVAVTLPQSLLGFQMRQLLAGQRCKYTAILQVALDTVAGNPITNDGCALKGHLPQQLRLAWPDGSLDHINVTAVTVDDLPAITPRRAKADFCRFQHRDPESILQQEQRTRQACIASADDAHVGFDFTLQRWTFRGGIG</sequence>
<proteinExistence type="predicted"/>
<organism evidence="1 2">
    <name type="scientific">Pseudomonas amygdali pv. eriobotryae</name>
    <dbReference type="NCBI Taxonomy" id="129137"/>
    <lineage>
        <taxon>Bacteria</taxon>
        <taxon>Pseudomonadati</taxon>
        <taxon>Pseudomonadota</taxon>
        <taxon>Gammaproteobacteria</taxon>
        <taxon>Pseudomonadales</taxon>
        <taxon>Pseudomonadaceae</taxon>
        <taxon>Pseudomonas</taxon>
        <taxon>Pseudomonas amygdali</taxon>
    </lineage>
</organism>
<reference evidence="1 2" key="1">
    <citation type="submission" date="2018-08" db="EMBL/GenBank/DDBJ databases">
        <title>Recombination of ecologically and evolutionarily significant loci maintains genetic cohesion in the Pseudomonas syringae species complex.</title>
        <authorList>
            <person name="Dillon M."/>
            <person name="Thakur S."/>
            <person name="Almeida R.N.D."/>
            <person name="Weir B.S."/>
            <person name="Guttman D.S."/>
        </authorList>
    </citation>
    <scope>NUCLEOTIDE SEQUENCE [LARGE SCALE GENOMIC DNA]</scope>
    <source>
        <strain evidence="1 2">ICMP 8636</strain>
    </source>
</reference>
<evidence type="ECO:0000313" key="2">
    <source>
        <dbReference type="Proteomes" id="UP000272627"/>
    </source>
</evidence>
<name>A0A3M3AND1_PSEA0</name>
<dbReference type="EMBL" id="RBOA01000140">
    <property type="protein sequence ID" value="RMM02005.1"/>
    <property type="molecule type" value="Genomic_DNA"/>
</dbReference>